<dbReference type="AlphaFoldDB" id="A0A2T5EJD1"/>
<dbReference type="Proteomes" id="UP000244080">
    <property type="component" value="Unassembled WGS sequence"/>
</dbReference>
<proteinExistence type="predicted"/>
<evidence type="ECO:0000313" key="1">
    <source>
        <dbReference type="EMBL" id="PTP20353.1"/>
    </source>
</evidence>
<dbReference type="EMBL" id="PIGA01000010">
    <property type="protein sequence ID" value="PTP20353.1"/>
    <property type="molecule type" value="Genomic_DNA"/>
</dbReference>
<name>A0A2T5EJD1_VIBSP</name>
<dbReference type="RefSeq" id="WP_017085284.1">
    <property type="nucleotide sequence ID" value="NZ_CAWNZY010000002.1"/>
</dbReference>
<reference evidence="1 2" key="1">
    <citation type="submission" date="2017-11" db="EMBL/GenBank/DDBJ databases">
        <title>Population delineation of vibrios coincides with oyster pathogenicity.</title>
        <authorList>
            <person name="Bruto M."/>
            <person name="Labreuche Y."/>
            <person name="James A."/>
            <person name="Piel D."/>
            <person name="Chenivesse S."/>
            <person name="Petton B."/>
            <person name="Polz M.F."/>
            <person name="Le Roux F."/>
        </authorList>
    </citation>
    <scope>NUCLEOTIDE SEQUENCE [LARGE SCALE GENOMIC DNA]</scope>
    <source>
        <strain evidence="1 2">1F_55</strain>
    </source>
</reference>
<gene>
    <name evidence="1" type="ORF">CWO36_07425</name>
</gene>
<protein>
    <submittedName>
        <fullName evidence="1">Uncharacterized protein</fullName>
    </submittedName>
</protein>
<sequence length="124" mass="13694">MKYGNIIKKAAKFTLFSIVGTVFVFAGQLGQYSTSIKDARMHTVSLWNLQNPNSEHVSQLFVRECLTSKMIGNAQISKQISGETKPVGIYECGNNVGAQDLVVAIRNTDQSMHTLAWPLSIFVN</sequence>
<comment type="caution">
    <text evidence="1">The sequence shown here is derived from an EMBL/GenBank/DDBJ whole genome shotgun (WGS) entry which is preliminary data.</text>
</comment>
<organism evidence="1 2">
    <name type="scientific">Vibrio splendidus</name>
    <dbReference type="NCBI Taxonomy" id="29497"/>
    <lineage>
        <taxon>Bacteria</taxon>
        <taxon>Pseudomonadati</taxon>
        <taxon>Pseudomonadota</taxon>
        <taxon>Gammaproteobacteria</taxon>
        <taxon>Vibrionales</taxon>
        <taxon>Vibrionaceae</taxon>
        <taxon>Vibrio</taxon>
    </lineage>
</organism>
<evidence type="ECO:0000313" key="2">
    <source>
        <dbReference type="Proteomes" id="UP000244080"/>
    </source>
</evidence>
<accession>A0A2T5EJD1</accession>